<accession>G5A4R8</accession>
<reference evidence="1 2" key="1">
    <citation type="journal article" date="2006" name="Science">
        <title>Phytophthora genome sequences uncover evolutionary origins and mechanisms of pathogenesis.</title>
        <authorList>
            <person name="Tyler B.M."/>
            <person name="Tripathy S."/>
            <person name="Zhang X."/>
            <person name="Dehal P."/>
            <person name="Jiang R.H."/>
            <person name="Aerts A."/>
            <person name="Arredondo F.D."/>
            <person name="Baxter L."/>
            <person name="Bensasson D."/>
            <person name="Beynon J.L."/>
            <person name="Chapman J."/>
            <person name="Damasceno C.M."/>
            <person name="Dorrance A.E."/>
            <person name="Dou D."/>
            <person name="Dickerman A.W."/>
            <person name="Dubchak I.L."/>
            <person name="Garbelotto M."/>
            <person name="Gijzen M."/>
            <person name="Gordon S.G."/>
            <person name="Govers F."/>
            <person name="Grunwald N.J."/>
            <person name="Huang W."/>
            <person name="Ivors K.L."/>
            <person name="Jones R.W."/>
            <person name="Kamoun S."/>
            <person name="Krampis K."/>
            <person name="Lamour K.H."/>
            <person name="Lee M.K."/>
            <person name="McDonald W.H."/>
            <person name="Medina M."/>
            <person name="Meijer H.J."/>
            <person name="Nordberg E.K."/>
            <person name="Maclean D.J."/>
            <person name="Ospina-Giraldo M.D."/>
            <person name="Morris P.F."/>
            <person name="Phuntumart V."/>
            <person name="Putnam N.H."/>
            <person name="Rash S."/>
            <person name="Rose J.K."/>
            <person name="Sakihama Y."/>
            <person name="Salamov A.A."/>
            <person name="Savidor A."/>
            <person name="Scheuring C.F."/>
            <person name="Smith B.M."/>
            <person name="Sobral B.W."/>
            <person name="Terry A."/>
            <person name="Torto-Alalibo T.A."/>
            <person name="Win J."/>
            <person name="Xu Z."/>
            <person name="Zhang H."/>
            <person name="Grigoriev I.V."/>
            <person name="Rokhsar D.S."/>
            <person name="Boore J.L."/>
        </authorList>
    </citation>
    <scope>NUCLEOTIDE SEQUENCE [LARGE SCALE GENOMIC DNA]</scope>
    <source>
        <strain evidence="1 2">P6497</strain>
    </source>
</reference>
<proteinExistence type="predicted"/>
<dbReference type="RefSeq" id="XP_009534529.1">
    <property type="nucleotide sequence ID" value="XM_009536234.1"/>
</dbReference>
<dbReference type="KEGG" id="psoj:PHYSODRAFT_372061"/>
<evidence type="ECO:0000313" key="2">
    <source>
        <dbReference type="Proteomes" id="UP000002640"/>
    </source>
</evidence>
<keyword evidence="2" id="KW-1185">Reference proteome</keyword>
<dbReference type="EMBL" id="JH159159">
    <property type="protein sequence ID" value="EGZ09668.1"/>
    <property type="molecule type" value="Genomic_DNA"/>
</dbReference>
<dbReference type="Proteomes" id="UP000002640">
    <property type="component" value="Unassembled WGS sequence"/>
</dbReference>
<name>G5A4R8_PHYSP</name>
<feature type="non-terminal residue" evidence="1">
    <location>
        <position position="1"/>
    </location>
</feature>
<dbReference type="GeneID" id="20650375"/>
<evidence type="ECO:0000313" key="1">
    <source>
        <dbReference type="EMBL" id="EGZ09668.1"/>
    </source>
</evidence>
<sequence>GSPVGDNQDIIVVTSGNTTTNMTVAYCIESIYGFRPERKRSKDQRGFVVIWLVVQTDIYLTFKYVSH</sequence>
<feature type="non-terminal residue" evidence="1">
    <location>
        <position position="67"/>
    </location>
</feature>
<organism evidence="1 2">
    <name type="scientific">Phytophthora sojae (strain P6497)</name>
    <name type="common">Soybean stem and root rot agent</name>
    <name type="synonym">Phytophthora megasperma f. sp. glycines</name>
    <dbReference type="NCBI Taxonomy" id="1094619"/>
    <lineage>
        <taxon>Eukaryota</taxon>
        <taxon>Sar</taxon>
        <taxon>Stramenopiles</taxon>
        <taxon>Oomycota</taxon>
        <taxon>Peronosporomycetes</taxon>
        <taxon>Peronosporales</taxon>
        <taxon>Peronosporaceae</taxon>
        <taxon>Phytophthora</taxon>
    </lineage>
</organism>
<protein>
    <submittedName>
        <fullName evidence="1">Uncharacterized protein</fullName>
    </submittedName>
</protein>
<gene>
    <name evidence="1" type="ORF">PHYSODRAFT_372061</name>
</gene>
<dbReference type="InParanoid" id="G5A4R8"/>
<dbReference type="AlphaFoldDB" id="G5A4R8"/>